<dbReference type="RefSeq" id="WP_201825428.1">
    <property type="nucleotide sequence ID" value="NZ_JAERRA010000001.1"/>
</dbReference>
<dbReference type="InterPro" id="IPR043502">
    <property type="entry name" value="DNA/RNA_pol_sf"/>
</dbReference>
<evidence type="ECO:0000256" key="2">
    <source>
        <dbReference type="SAM" id="MobiDB-lite"/>
    </source>
</evidence>
<protein>
    <submittedName>
        <fullName evidence="3">DNA polymerase Y family protein</fullName>
    </submittedName>
</protein>
<dbReference type="Proteomes" id="UP000643207">
    <property type="component" value="Unassembled WGS sequence"/>
</dbReference>
<dbReference type="AlphaFoldDB" id="A0A9X0XDD3"/>
<dbReference type="InterPro" id="IPR050356">
    <property type="entry name" value="SulA_CellDiv_inhibitor"/>
</dbReference>
<reference evidence="3 4" key="1">
    <citation type="submission" date="2021-01" db="EMBL/GenBank/DDBJ databases">
        <title>Piscinibacter sp. Jin2 Genome sequencing and assembly.</title>
        <authorList>
            <person name="Kim I."/>
        </authorList>
    </citation>
    <scope>NUCLEOTIDE SEQUENCE [LARGE SCALE GENOMIC DNA]</scope>
    <source>
        <strain evidence="3 4">Jin2</strain>
    </source>
</reference>
<dbReference type="PANTHER" id="PTHR35369">
    <property type="entry name" value="BLR3025 PROTEIN-RELATED"/>
    <property type="match status" value="1"/>
</dbReference>
<comment type="caution">
    <text evidence="3">The sequence shown here is derived from an EMBL/GenBank/DDBJ whole genome shotgun (WGS) entry which is preliminary data.</text>
</comment>
<keyword evidence="1" id="KW-0227">DNA damage</keyword>
<gene>
    <name evidence="3" type="ORF">JI742_08155</name>
</gene>
<name>A0A9X0XDD3_9BURK</name>
<feature type="compositionally biased region" description="Basic and acidic residues" evidence="2">
    <location>
        <begin position="350"/>
        <end position="367"/>
    </location>
</feature>
<proteinExistence type="predicted"/>
<evidence type="ECO:0000313" key="3">
    <source>
        <dbReference type="EMBL" id="MBL0719860.1"/>
    </source>
</evidence>
<sequence>MPPPFSRPPLWLALWLPDLSGALRPRDPAAEAEALQALARRLSAFSARIVLRDEGLLLDLAPTLRLFGGLRALLRRLAETGRQAAGPGGGAWPGRGRWGLAPTATGAWLLAQAPDGPRRLLQRHRLQQRLATLPVDLLPALRRAWPAEPGEAAAWQPLAEALGCATLGALRQLPRAGLQARFGPGLLRALDRAWGEAPELPDLWQVEDPWLWRLELPAHEERLEALAAALAPAWAALAAWLQPRRRQASRLMLRLAHPQRREAQPDTVLRLDLAQAEHRPERLAALMGEKLARCRLPAAVRALRLDLLGSTAEDPGEGQLWPGPEQDLRRRAELIDRLNARLGPGRLRELEACDDHRPERAQRERPARALPPSSTTGRARHAPPAPPGPRPLWLLDRPEALPCDARGQPWHEGAPLRLLGRAERLEAGWFDSPGERRDYQPALGADQRWRWVFRRLDGPGADGAWFLHGWFG</sequence>
<organism evidence="3 4">
    <name type="scientific">Aquariibacter lacus</name>
    <dbReference type="NCBI Taxonomy" id="2801332"/>
    <lineage>
        <taxon>Bacteria</taxon>
        <taxon>Pseudomonadati</taxon>
        <taxon>Pseudomonadota</taxon>
        <taxon>Betaproteobacteria</taxon>
        <taxon>Burkholderiales</taxon>
        <taxon>Sphaerotilaceae</taxon>
        <taxon>Aquariibacter</taxon>
    </lineage>
</organism>
<dbReference type="EMBL" id="JAERRA010000001">
    <property type="protein sequence ID" value="MBL0719860.1"/>
    <property type="molecule type" value="Genomic_DNA"/>
</dbReference>
<evidence type="ECO:0000256" key="1">
    <source>
        <dbReference type="ARBA" id="ARBA00022763"/>
    </source>
</evidence>
<evidence type="ECO:0000313" key="4">
    <source>
        <dbReference type="Proteomes" id="UP000643207"/>
    </source>
</evidence>
<dbReference type="PANTHER" id="PTHR35369:SF2">
    <property type="entry name" value="BLR3025 PROTEIN"/>
    <property type="match status" value="1"/>
</dbReference>
<dbReference type="SUPFAM" id="SSF56672">
    <property type="entry name" value="DNA/RNA polymerases"/>
    <property type="match status" value="1"/>
</dbReference>
<feature type="region of interest" description="Disordered" evidence="2">
    <location>
        <begin position="350"/>
        <end position="391"/>
    </location>
</feature>
<accession>A0A9X0XDD3</accession>
<keyword evidence="4" id="KW-1185">Reference proteome</keyword>
<dbReference type="GO" id="GO:0006281">
    <property type="term" value="P:DNA repair"/>
    <property type="evidence" value="ECO:0007669"/>
    <property type="project" value="TreeGrafter"/>
</dbReference>